<dbReference type="Pfam" id="PF00067">
    <property type="entry name" value="p450"/>
    <property type="match status" value="1"/>
</dbReference>
<gene>
    <name evidence="8" type="ORF">VR44_35105</name>
</gene>
<evidence type="ECO:0000256" key="6">
    <source>
        <dbReference type="ARBA" id="ARBA00023033"/>
    </source>
</evidence>
<dbReference type="FunFam" id="1.10.630.10:FF:000018">
    <property type="entry name" value="Cytochrome P450 monooxygenase"/>
    <property type="match status" value="1"/>
</dbReference>
<dbReference type="GO" id="GO:0004497">
    <property type="term" value="F:monooxygenase activity"/>
    <property type="evidence" value="ECO:0007669"/>
    <property type="project" value="UniProtKB-KW"/>
</dbReference>
<keyword evidence="6 7" id="KW-0503">Monooxygenase</keyword>
<evidence type="ECO:0000256" key="1">
    <source>
        <dbReference type="ARBA" id="ARBA00010617"/>
    </source>
</evidence>
<dbReference type="AlphaFoldDB" id="A0A0F4IRB1"/>
<evidence type="ECO:0000313" key="8">
    <source>
        <dbReference type="EMBL" id="KJY24527.1"/>
    </source>
</evidence>
<keyword evidence="9" id="KW-1185">Reference proteome</keyword>
<comment type="similarity">
    <text evidence="1 7">Belongs to the cytochrome P450 family.</text>
</comment>
<dbReference type="InterPro" id="IPR036396">
    <property type="entry name" value="Cyt_P450_sf"/>
</dbReference>
<organism evidence="8 9">
    <name type="scientific">Streptomyces katrae</name>
    <dbReference type="NCBI Taxonomy" id="68223"/>
    <lineage>
        <taxon>Bacteria</taxon>
        <taxon>Bacillati</taxon>
        <taxon>Actinomycetota</taxon>
        <taxon>Actinomycetes</taxon>
        <taxon>Kitasatosporales</taxon>
        <taxon>Streptomycetaceae</taxon>
        <taxon>Streptomyces</taxon>
    </lineage>
</organism>
<dbReference type="CDD" id="cd11030">
    <property type="entry name" value="CYP105-like"/>
    <property type="match status" value="1"/>
</dbReference>
<dbReference type="EMBL" id="JZWV01001212">
    <property type="protein sequence ID" value="KJY24527.1"/>
    <property type="molecule type" value="Genomic_DNA"/>
</dbReference>
<evidence type="ECO:0000256" key="2">
    <source>
        <dbReference type="ARBA" id="ARBA00022617"/>
    </source>
</evidence>
<proteinExistence type="inferred from homology"/>
<evidence type="ECO:0000256" key="5">
    <source>
        <dbReference type="ARBA" id="ARBA00023004"/>
    </source>
</evidence>
<dbReference type="GO" id="GO:0005506">
    <property type="term" value="F:iron ion binding"/>
    <property type="evidence" value="ECO:0007669"/>
    <property type="project" value="InterPro"/>
</dbReference>
<dbReference type="OrthoDB" id="3664945at2"/>
<dbReference type="Proteomes" id="UP000033551">
    <property type="component" value="Unassembled WGS sequence"/>
</dbReference>
<dbReference type="GO" id="GO:0016705">
    <property type="term" value="F:oxidoreductase activity, acting on paired donors, with incorporation or reduction of molecular oxygen"/>
    <property type="evidence" value="ECO:0007669"/>
    <property type="project" value="InterPro"/>
</dbReference>
<accession>A0A0F4IRB1</accession>
<dbReference type="PATRIC" id="fig|68223.7.peg.4098"/>
<evidence type="ECO:0000256" key="3">
    <source>
        <dbReference type="ARBA" id="ARBA00022723"/>
    </source>
</evidence>
<protein>
    <submittedName>
        <fullName evidence="8">Cytochrome P450</fullName>
    </submittedName>
</protein>
<keyword evidence="2 7" id="KW-0349">Heme</keyword>
<reference evidence="8 9" key="1">
    <citation type="submission" date="2015-02" db="EMBL/GenBank/DDBJ databases">
        <authorList>
            <person name="Ju K.-S."/>
            <person name="Doroghazi J.R."/>
            <person name="Metcalf W."/>
        </authorList>
    </citation>
    <scope>NUCLEOTIDE SEQUENCE [LARGE SCALE GENOMIC DNA]</scope>
    <source>
        <strain evidence="8 9">NRRL ISP-5550</strain>
    </source>
</reference>
<evidence type="ECO:0000256" key="7">
    <source>
        <dbReference type="RuleBase" id="RU000461"/>
    </source>
</evidence>
<sequence>MSQGLPVTFSTVREGYFNPPPATRSLRRTEPLTRMEFADGHLGWLVTGYSAARAVLADARFSARGELKHPPVPRAATLDEAPAAPPGMFIQHDDPEHQRYRKLLVGQFTVRRMRLLTEWIEKITAERLDEMERLGSPADLFEHFALPIPSLVICELLGVPYADRATFQHHTHVWSSFGESTEDVTAAFLELGAYLGGLVRLKRTEPADDIISGLITADPDLTDEELTSIAFLLLVAGHETTANQLALGTFALLEHPEQLAALRADPSLIEGAVEESLRFLSIVHHGPTRAALEDVEVEGTLIREGEVVMVSLAAANRDPERFPDPESFDVTRRAAGHLGFGHGIHQCLGQQLARIELRVGFTALLERFPQLRLACPPEEIRLRHDMQVYGVYALPVAW</sequence>
<dbReference type="PROSITE" id="PS00086">
    <property type="entry name" value="CYTOCHROME_P450"/>
    <property type="match status" value="1"/>
</dbReference>
<dbReference type="PRINTS" id="PR00359">
    <property type="entry name" value="BP450"/>
</dbReference>
<dbReference type="InterPro" id="IPR001128">
    <property type="entry name" value="Cyt_P450"/>
</dbReference>
<dbReference type="InterPro" id="IPR002397">
    <property type="entry name" value="Cyt_P450_B"/>
</dbReference>
<evidence type="ECO:0000256" key="4">
    <source>
        <dbReference type="ARBA" id="ARBA00023002"/>
    </source>
</evidence>
<evidence type="ECO:0000313" key="9">
    <source>
        <dbReference type="Proteomes" id="UP000033551"/>
    </source>
</evidence>
<keyword evidence="3 7" id="KW-0479">Metal-binding</keyword>
<dbReference type="SUPFAM" id="SSF48264">
    <property type="entry name" value="Cytochrome P450"/>
    <property type="match status" value="1"/>
</dbReference>
<dbReference type="GO" id="GO:0020037">
    <property type="term" value="F:heme binding"/>
    <property type="evidence" value="ECO:0007669"/>
    <property type="project" value="InterPro"/>
</dbReference>
<dbReference type="Gene3D" id="1.10.630.10">
    <property type="entry name" value="Cytochrome P450"/>
    <property type="match status" value="1"/>
</dbReference>
<dbReference type="PANTHER" id="PTHR46696:SF1">
    <property type="entry name" value="CYTOCHROME P450 YJIB-RELATED"/>
    <property type="match status" value="1"/>
</dbReference>
<keyword evidence="5 7" id="KW-0408">Iron</keyword>
<dbReference type="PRINTS" id="PR00385">
    <property type="entry name" value="P450"/>
</dbReference>
<dbReference type="PANTHER" id="PTHR46696">
    <property type="entry name" value="P450, PUTATIVE (EUROFUNG)-RELATED"/>
    <property type="match status" value="1"/>
</dbReference>
<name>A0A0F4IRB1_9ACTN</name>
<keyword evidence="4 7" id="KW-0560">Oxidoreductase</keyword>
<comment type="caution">
    <text evidence="8">The sequence shown here is derived from an EMBL/GenBank/DDBJ whole genome shotgun (WGS) entry which is preliminary data.</text>
</comment>
<dbReference type="InterPro" id="IPR017972">
    <property type="entry name" value="Cyt_P450_CS"/>
</dbReference>